<dbReference type="Proteomes" id="UP001208570">
    <property type="component" value="Unassembled WGS sequence"/>
</dbReference>
<keyword evidence="3" id="KW-0812">Transmembrane</keyword>
<accession>A0AAD9JSM3</accession>
<evidence type="ECO:0000256" key="3">
    <source>
        <dbReference type="SAM" id="Phobius"/>
    </source>
</evidence>
<reference evidence="4" key="1">
    <citation type="journal article" date="2023" name="Mol. Biol. Evol.">
        <title>Third-Generation Sequencing Reveals the Adaptive Role of the Epigenome in Three Deep-Sea Polychaetes.</title>
        <authorList>
            <person name="Perez M."/>
            <person name="Aroh O."/>
            <person name="Sun Y."/>
            <person name="Lan Y."/>
            <person name="Juniper S.K."/>
            <person name="Young C.R."/>
            <person name="Angers B."/>
            <person name="Qian P.Y."/>
        </authorList>
    </citation>
    <scope>NUCLEOTIDE SEQUENCE</scope>
    <source>
        <strain evidence="4">P08H-3</strain>
    </source>
</reference>
<evidence type="ECO:0000313" key="5">
    <source>
        <dbReference type="Proteomes" id="UP001208570"/>
    </source>
</evidence>
<protein>
    <submittedName>
        <fullName evidence="4">Uncharacterized protein</fullName>
    </submittedName>
</protein>
<feature type="compositionally biased region" description="Polar residues" evidence="2">
    <location>
        <begin position="116"/>
        <end position="126"/>
    </location>
</feature>
<feature type="region of interest" description="Disordered" evidence="2">
    <location>
        <begin position="23"/>
        <end position="94"/>
    </location>
</feature>
<name>A0AAD9JSM3_9ANNE</name>
<dbReference type="AlphaFoldDB" id="A0AAD9JSM3"/>
<comment type="caution">
    <text evidence="4">The sequence shown here is derived from an EMBL/GenBank/DDBJ whole genome shotgun (WGS) entry which is preliminary data.</text>
</comment>
<dbReference type="EMBL" id="JAODUP010000167">
    <property type="protein sequence ID" value="KAK2158583.1"/>
    <property type="molecule type" value="Genomic_DNA"/>
</dbReference>
<feature type="transmembrane region" description="Helical" evidence="3">
    <location>
        <begin position="174"/>
        <end position="200"/>
    </location>
</feature>
<dbReference type="Gene3D" id="1.20.1170.10">
    <property type="match status" value="1"/>
</dbReference>
<evidence type="ECO:0000256" key="1">
    <source>
        <dbReference type="SAM" id="Coils"/>
    </source>
</evidence>
<keyword evidence="5" id="KW-1185">Reference proteome</keyword>
<feature type="region of interest" description="Disordered" evidence="2">
    <location>
        <begin position="109"/>
        <end position="144"/>
    </location>
</feature>
<keyword evidence="3" id="KW-1133">Transmembrane helix</keyword>
<organism evidence="4 5">
    <name type="scientific">Paralvinella palmiformis</name>
    <dbReference type="NCBI Taxonomy" id="53620"/>
    <lineage>
        <taxon>Eukaryota</taxon>
        <taxon>Metazoa</taxon>
        <taxon>Spiralia</taxon>
        <taxon>Lophotrochozoa</taxon>
        <taxon>Annelida</taxon>
        <taxon>Polychaeta</taxon>
        <taxon>Sedentaria</taxon>
        <taxon>Canalipalpata</taxon>
        <taxon>Terebellida</taxon>
        <taxon>Terebelliformia</taxon>
        <taxon>Alvinellidae</taxon>
        <taxon>Paralvinella</taxon>
    </lineage>
</organism>
<keyword evidence="3" id="KW-0472">Membrane</keyword>
<feature type="compositionally biased region" description="Basic and acidic residues" evidence="2">
    <location>
        <begin position="29"/>
        <end position="45"/>
    </location>
</feature>
<sequence>MISSLDEDNRRTVHRTEGGVAFCNNEGVDIDHPRDNCQKDVHRSSGSDQSTRSSVNIHPNGAIGWSTNERPAKDSDLHNDKTVNPQLDGSQGYKHDYEELPMNKEKYAGYSDVDDNTQSNLSSCSQVRRKRDENNSDNLAGPTYRRRQNPLYDAILREDSKVSSKSTGHGLSRCLCLSIVLLTILSFLALILACVAVTGITTSKPDELYAQLEEAYEKISKLEANYRVLANKITAMEASDVAAVMKKLTNQNHEINNLAASVTQIQTGFSVFKTEIRGIAQNISKMPGPMFWDLKNIPGLVFKALREMFLESPLIIIVASKGPAGAGNLSQCEHRVTSKGLGMGINSFITPWIPTAADHKKYVILGLECSTNTAYQELRTQSDIGFDQFSCRCQGDSQPEPGNSRFCELHYWRCPKIS</sequence>
<feature type="coiled-coil region" evidence="1">
    <location>
        <begin position="212"/>
        <end position="239"/>
    </location>
</feature>
<evidence type="ECO:0000313" key="4">
    <source>
        <dbReference type="EMBL" id="KAK2158583.1"/>
    </source>
</evidence>
<gene>
    <name evidence="4" type="ORF">LSH36_167g07049</name>
</gene>
<feature type="compositionally biased region" description="Basic and acidic residues" evidence="2">
    <location>
        <begin position="70"/>
        <end position="81"/>
    </location>
</feature>
<proteinExistence type="predicted"/>
<keyword evidence="1" id="KW-0175">Coiled coil</keyword>
<evidence type="ECO:0000256" key="2">
    <source>
        <dbReference type="SAM" id="MobiDB-lite"/>
    </source>
</evidence>